<feature type="region of interest" description="Disordered" evidence="1">
    <location>
        <begin position="214"/>
        <end position="255"/>
    </location>
</feature>
<dbReference type="AlphaFoldDB" id="A0A078GXQ5"/>
<evidence type="ECO:0000313" key="2">
    <source>
        <dbReference type="EMBL" id="CDY30286.1"/>
    </source>
</evidence>
<name>A0A078GXQ5_BRANA</name>
<dbReference type="OMA" id="GFGMFLK"/>
<proteinExistence type="predicted"/>
<organism evidence="2 3">
    <name type="scientific">Brassica napus</name>
    <name type="common">Rape</name>
    <dbReference type="NCBI Taxonomy" id="3708"/>
    <lineage>
        <taxon>Eukaryota</taxon>
        <taxon>Viridiplantae</taxon>
        <taxon>Streptophyta</taxon>
        <taxon>Embryophyta</taxon>
        <taxon>Tracheophyta</taxon>
        <taxon>Spermatophyta</taxon>
        <taxon>Magnoliopsida</taxon>
        <taxon>eudicotyledons</taxon>
        <taxon>Gunneridae</taxon>
        <taxon>Pentapetalae</taxon>
        <taxon>rosids</taxon>
        <taxon>malvids</taxon>
        <taxon>Brassicales</taxon>
        <taxon>Brassicaceae</taxon>
        <taxon>Brassiceae</taxon>
        <taxon>Brassica</taxon>
    </lineage>
</organism>
<feature type="compositionally biased region" description="Basic and acidic residues" evidence="1">
    <location>
        <begin position="214"/>
        <end position="227"/>
    </location>
</feature>
<dbReference type="Proteomes" id="UP000028999">
    <property type="component" value="Unassembled WGS sequence"/>
</dbReference>
<gene>
    <name evidence="2" type="primary">BnaC04g31970D</name>
    <name evidence="2" type="ORF">GSBRNA2T00044942001</name>
</gene>
<evidence type="ECO:0000256" key="1">
    <source>
        <dbReference type="SAM" id="MobiDB-lite"/>
    </source>
</evidence>
<evidence type="ECO:0000313" key="3">
    <source>
        <dbReference type="Proteomes" id="UP000028999"/>
    </source>
</evidence>
<accession>A0A078GXQ5</accession>
<keyword evidence="3" id="KW-1185">Reference proteome</keyword>
<protein>
    <submittedName>
        <fullName evidence="2">BnaC04g31970D protein</fullName>
    </submittedName>
</protein>
<sequence length="427" mass="49280">MDLLELLLRIHTLGEEPPAGKSISYHTDDSKLFDALRQALHSSEYDELKESKLGVFIKFKELNFGWASRLVHYMLGFHLDIKKKYELWSLVVPQPVRFSLLEFEYLTGVAYYALPEFGASYGNSIPNRQSPVLLAYKGGKRRISFKEAISRHTSMINFVQKDFGEMFPRWDFDVEDSAPENIIKVMFNAKPRWKWTMDCWKVTCTKPSVKKEVSTAETESGVKEASGRPRKKARKEKSVEARAKASKGPPTERDIAGAMRDGFGMFLKEIKLLGNRMEAVEKKVRITKKGTASNDLQITGSSPPKRGHEPGNMSFLYWTKEHPLFQMYSRGKLKGTQRMLRLWNMSMERLNNTAKLIIPNKRVGQGYDPFAPIDKKMSKVLTDWYPEFKSDEGDLNGLGRRRGIIMHAYHAHMRELRLDFVIRTRRL</sequence>
<dbReference type="EMBL" id="LK032251">
    <property type="protein sequence ID" value="CDY30286.1"/>
    <property type="molecule type" value="Genomic_DNA"/>
</dbReference>
<dbReference type="PaxDb" id="3708-A0A078GXQ5"/>
<dbReference type="Gramene" id="CDY30286">
    <property type="protein sequence ID" value="CDY30286"/>
    <property type="gene ID" value="GSBRNA2T00044942001"/>
</dbReference>
<reference evidence="2 3" key="1">
    <citation type="journal article" date="2014" name="Science">
        <title>Plant genetics. Early allopolyploid evolution in the post-Neolithic Brassica napus oilseed genome.</title>
        <authorList>
            <person name="Chalhoub B."/>
            <person name="Denoeud F."/>
            <person name="Liu S."/>
            <person name="Parkin I.A."/>
            <person name="Tang H."/>
            <person name="Wang X."/>
            <person name="Chiquet J."/>
            <person name="Belcram H."/>
            <person name="Tong C."/>
            <person name="Samans B."/>
            <person name="Correa M."/>
            <person name="Da Silva C."/>
            <person name="Just J."/>
            <person name="Falentin C."/>
            <person name="Koh C.S."/>
            <person name="Le Clainche I."/>
            <person name="Bernard M."/>
            <person name="Bento P."/>
            <person name="Noel B."/>
            <person name="Labadie K."/>
            <person name="Alberti A."/>
            <person name="Charles M."/>
            <person name="Arnaud D."/>
            <person name="Guo H."/>
            <person name="Daviaud C."/>
            <person name="Alamery S."/>
            <person name="Jabbari K."/>
            <person name="Zhao M."/>
            <person name="Edger P.P."/>
            <person name="Chelaifa H."/>
            <person name="Tack D."/>
            <person name="Lassalle G."/>
            <person name="Mestiri I."/>
            <person name="Schnel N."/>
            <person name="Le Paslier M.C."/>
            <person name="Fan G."/>
            <person name="Renault V."/>
            <person name="Bayer P.E."/>
            <person name="Golicz A.A."/>
            <person name="Manoli S."/>
            <person name="Lee T.H."/>
            <person name="Thi V.H."/>
            <person name="Chalabi S."/>
            <person name="Hu Q."/>
            <person name="Fan C."/>
            <person name="Tollenaere R."/>
            <person name="Lu Y."/>
            <person name="Battail C."/>
            <person name="Shen J."/>
            <person name="Sidebottom C.H."/>
            <person name="Wang X."/>
            <person name="Canaguier A."/>
            <person name="Chauveau A."/>
            <person name="Berard A."/>
            <person name="Deniot G."/>
            <person name="Guan M."/>
            <person name="Liu Z."/>
            <person name="Sun F."/>
            <person name="Lim Y.P."/>
            <person name="Lyons E."/>
            <person name="Town C.D."/>
            <person name="Bancroft I."/>
            <person name="Wang X."/>
            <person name="Meng J."/>
            <person name="Ma J."/>
            <person name="Pires J.C."/>
            <person name="King G.J."/>
            <person name="Brunel D."/>
            <person name="Delourme R."/>
            <person name="Renard M."/>
            <person name="Aury J.M."/>
            <person name="Adams K.L."/>
            <person name="Batley J."/>
            <person name="Snowdon R.J."/>
            <person name="Tost J."/>
            <person name="Edwards D."/>
            <person name="Zhou Y."/>
            <person name="Hua W."/>
            <person name="Sharpe A.G."/>
            <person name="Paterson A.H."/>
            <person name="Guan C."/>
            <person name="Wincker P."/>
        </authorList>
    </citation>
    <scope>NUCLEOTIDE SEQUENCE [LARGE SCALE GENOMIC DNA]</scope>
    <source>
        <strain evidence="3">cv. Darmor-bzh</strain>
    </source>
</reference>